<evidence type="ECO:0000313" key="5">
    <source>
        <dbReference type="EnsemblPlants" id="Solyc07g054700.3.1"/>
    </source>
</evidence>
<dbReference type="PANTHER" id="PTHR34997">
    <property type="entry name" value="AM15"/>
    <property type="match status" value="1"/>
</dbReference>
<dbReference type="SMR" id="A0A3Q7I9G9"/>
<keyword evidence="3" id="KW-0812">Transmembrane</keyword>
<dbReference type="GO" id="GO:0008061">
    <property type="term" value="F:chitin binding"/>
    <property type="evidence" value="ECO:0007669"/>
    <property type="project" value="UniProtKB-KW"/>
</dbReference>
<dbReference type="AlphaFoldDB" id="A0A3Q7I9G9"/>
<accession>A0A3Q7I9G9</accession>
<evidence type="ECO:0000256" key="1">
    <source>
        <dbReference type="ARBA" id="ARBA00022669"/>
    </source>
</evidence>
<reference evidence="5" key="1">
    <citation type="journal article" date="2012" name="Nature">
        <title>The tomato genome sequence provides insights into fleshy fruit evolution.</title>
        <authorList>
            <consortium name="Tomato Genome Consortium"/>
        </authorList>
    </citation>
    <scope>NUCLEOTIDE SEQUENCE [LARGE SCALE GENOMIC DNA]</scope>
    <source>
        <strain evidence="5">cv. Heinz 1706</strain>
    </source>
</reference>
<evidence type="ECO:0000313" key="6">
    <source>
        <dbReference type="Proteomes" id="UP000004994"/>
    </source>
</evidence>
<dbReference type="InterPro" id="IPR052210">
    <property type="entry name" value="LysM1-like"/>
</dbReference>
<organism evidence="5">
    <name type="scientific">Solanum lycopersicum</name>
    <name type="common">Tomato</name>
    <name type="synonym">Lycopersicon esculentum</name>
    <dbReference type="NCBI Taxonomy" id="4081"/>
    <lineage>
        <taxon>Eukaryota</taxon>
        <taxon>Viridiplantae</taxon>
        <taxon>Streptophyta</taxon>
        <taxon>Embryophyta</taxon>
        <taxon>Tracheophyta</taxon>
        <taxon>Spermatophyta</taxon>
        <taxon>Magnoliopsida</taxon>
        <taxon>eudicotyledons</taxon>
        <taxon>Gunneridae</taxon>
        <taxon>Pentapetalae</taxon>
        <taxon>asterids</taxon>
        <taxon>lamiids</taxon>
        <taxon>Solanales</taxon>
        <taxon>Solanaceae</taxon>
        <taxon>Solanoideae</taxon>
        <taxon>Solaneae</taxon>
        <taxon>Solanum</taxon>
        <taxon>Solanum subgen. Lycopersicon</taxon>
    </lineage>
</organism>
<dbReference type="Gene3D" id="3.10.350.10">
    <property type="entry name" value="LysM domain"/>
    <property type="match status" value="1"/>
</dbReference>
<evidence type="ECO:0000259" key="4">
    <source>
        <dbReference type="PROSITE" id="PS51782"/>
    </source>
</evidence>
<dbReference type="EnsemblPlants" id="Solyc07g054700.3.1">
    <property type="protein sequence ID" value="Solyc07g054700.3.1"/>
    <property type="gene ID" value="Solyc07g054700.3"/>
</dbReference>
<feature type="transmembrane region" description="Helical" evidence="3">
    <location>
        <begin position="35"/>
        <end position="56"/>
    </location>
</feature>
<dbReference type="PROSITE" id="PS51782">
    <property type="entry name" value="LYSM"/>
    <property type="match status" value="1"/>
</dbReference>
<dbReference type="InParanoid" id="A0A3Q7I9G9"/>
<evidence type="ECO:0000256" key="2">
    <source>
        <dbReference type="ARBA" id="ARBA00023026"/>
    </source>
</evidence>
<keyword evidence="3" id="KW-0472">Membrane</keyword>
<keyword evidence="3" id="KW-1133">Transmembrane helix</keyword>
<dbReference type="STRING" id="4081.A0A3Q7I9G9"/>
<feature type="domain" description="LysM" evidence="4">
    <location>
        <begin position="68"/>
        <end position="112"/>
    </location>
</feature>
<reference evidence="5" key="2">
    <citation type="submission" date="2019-01" db="UniProtKB">
        <authorList>
            <consortium name="EnsemblPlants"/>
        </authorList>
    </citation>
    <scope>IDENTIFICATION</scope>
    <source>
        <strain evidence="5">cv. Heinz 1706</strain>
    </source>
</reference>
<dbReference type="Pfam" id="PF01476">
    <property type="entry name" value="LysM"/>
    <property type="match status" value="1"/>
</dbReference>
<name>A0A3Q7I9G9_SOLLC</name>
<dbReference type="Proteomes" id="UP000004994">
    <property type="component" value="Chromosome 7"/>
</dbReference>
<dbReference type="OMA" id="VAMYLNF"/>
<dbReference type="InterPro" id="IPR018392">
    <property type="entry name" value="LysM"/>
</dbReference>
<keyword evidence="2" id="KW-0843">Virulence</keyword>
<dbReference type="InterPro" id="IPR036779">
    <property type="entry name" value="LysM_dom_sf"/>
</dbReference>
<evidence type="ECO:0000256" key="3">
    <source>
        <dbReference type="SAM" id="Phobius"/>
    </source>
</evidence>
<sequence>DTQELQFINKLELITKYNFVYSIIMVKARNYSINYLILVLSFLLILTSYQGLAVFFKGTNIVNPDCTRIYAAQAGDTCESLIEFFDLNAQVFNDINPNLNCDNIFVGEWLCTNGTIST</sequence>
<proteinExistence type="predicted"/>
<dbReference type="Gramene" id="Solyc07g054700.3.1">
    <property type="protein sequence ID" value="Solyc07g054700.3.1"/>
    <property type="gene ID" value="Solyc07g054700.3"/>
</dbReference>
<keyword evidence="6" id="KW-1185">Reference proteome</keyword>
<dbReference type="PANTHER" id="PTHR34997:SF1">
    <property type="entry name" value="PEPTIDOGLYCAN-BINDING LYSIN DOMAIN"/>
    <property type="match status" value="1"/>
</dbReference>
<dbReference type="PaxDb" id="4081-Solyc07g054700.2.1"/>
<dbReference type="SUPFAM" id="SSF54106">
    <property type="entry name" value="LysM domain"/>
    <property type="match status" value="1"/>
</dbReference>
<keyword evidence="1" id="KW-0147">Chitin-binding</keyword>
<protein>
    <recommendedName>
        <fullName evidence="4">LysM domain-containing protein</fullName>
    </recommendedName>
</protein>